<organism evidence="2 3">
    <name type="scientific">Flavobacterium magnum</name>
    <dbReference type="NCBI Taxonomy" id="2162713"/>
    <lineage>
        <taxon>Bacteria</taxon>
        <taxon>Pseudomonadati</taxon>
        <taxon>Bacteroidota</taxon>
        <taxon>Flavobacteriia</taxon>
        <taxon>Flavobacteriales</taxon>
        <taxon>Flavobacteriaceae</taxon>
        <taxon>Flavobacterium</taxon>
    </lineage>
</organism>
<dbReference type="Proteomes" id="UP000244193">
    <property type="component" value="Chromosome"/>
</dbReference>
<evidence type="ECO:0008006" key="4">
    <source>
        <dbReference type="Google" id="ProtNLM"/>
    </source>
</evidence>
<sequence length="270" mass="29356">MKTIFKLLIASVFFVSCGEADTAVYDGTSDNQTLLSFSKAVYTLPVVVDSEGDLDVVLYSSTKSDVDRVFNVTVVAEESNADPATYTIPSTVTIPANTNQGILKVHGIDNGLEETTVLTVTFATNAENQVFDSNKAIINVTQICPIIRDEFVGTYDAIETPGPYSYTVVGEPGDQPNELVLRNIWDVDPNSTTSIFFNGDDPYDSIITYPFYLDNFLYVNGQYGNAYVDDSDSALEDSTVDACVDVITLNFRVRVSAGSFGASKVVLTKQ</sequence>
<evidence type="ECO:0000256" key="1">
    <source>
        <dbReference type="SAM" id="SignalP"/>
    </source>
</evidence>
<proteinExistence type="predicted"/>
<evidence type="ECO:0000313" key="3">
    <source>
        <dbReference type="Proteomes" id="UP000244193"/>
    </source>
</evidence>
<evidence type="ECO:0000313" key="2">
    <source>
        <dbReference type="EMBL" id="AWA28726.1"/>
    </source>
</evidence>
<dbReference type="AlphaFoldDB" id="A0A2S0RAR0"/>
<protein>
    <recommendedName>
        <fullName evidence="4">DUF1735 domain-containing protein</fullName>
    </recommendedName>
</protein>
<name>A0A2S0RAR0_9FLAO</name>
<accession>A0A2S0RAR0</accession>
<keyword evidence="3" id="KW-1185">Reference proteome</keyword>
<feature type="signal peptide" evidence="1">
    <location>
        <begin position="1"/>
        <end position="22"/>
    </location>
</feature>
<dbReference type="OrthoDB" id="1341662at2"/>
<reference evidence="2 3" key="1">
    <citation type="submission" date="2018-04" db="EMBL/GenBank/DDBJ databases">
        <title>Genome sequencing of Flavobacterium sp. HYN0048.</title>
        <authorList>
            <person name="Yi H."/>
            <person name="Baek C."/>
        </authorList>
    </citation>
    <scope>NUCLEOTIDE SEQUENCE [LARGE SCALE GENOMIC DNA]</scope>
    <source>
        <strain evidence="2 3">HYN0048</strain>
    </source>
</reference>
<dbReference type="EMBL" id="CP028811">
    <property type="protein sequence ID" value="AWA28726.1"/>
    <property type="molecule type" value="Genomic_DNA"/>
</dbReference>
<feature type="chain" id="PRO_5015465433" description="DUF1735 domain-containing protein" evidence="1">
    <location>
        <begin position="23"/>
        <end position="270"/>
    </location>
</feature>
<gene>
    <name evidence="2" type="ORF">HYN48_00715</name>
</gene>
<dbReference type="RefSeq" id="WP_108369313.1">
    <property type="nucleotide sequence ID" value="NZ_CP028811.1"/>
</dbReference>
<dbReference type="PROSITE" id="PS51257">
    <property type="entry name" value="PROKAR_LIPOPROTEIN"/>
    <property type="match status" value="1"/>
</dbReference>
<keyword evidence="1" id="KW-0732">Signal</keyword>
<dbReference type="KEGG" id="fmg:HYN48_00715"/>